<evidence type="ECO:0000313" key="3">
    <source>
        <dbReference type="Proteomes" id="UP000002257"/>
    </source>
</evidence>
<evidence type="ECO:0000313" key="2">
    <source>
        <dbReference type="EMBL" id="ACK50856.1"/>
    </source>
</evidence>
<protein>
    <recommendedName>
        <fullName evidence="4">DUF2794 domain-containing protein</fullName>
    </recommendedName>
</protein>
<dbReference type="HOGENOM" id="CLU_133774_0_1_5"/>
<dbReference type="RefSeq" id="WP_012590926.1">
    <property type="nucleotide sequence ID" value="NC_011666.1"/>
</dbReference>
<dbReference type="STRING" id="395965.Msil_1911"/>
<keyword evidence="3" id="KW-1185">Reference proteome</keyword>
<evidence type="ECO:0008006" key="4">
    <source>
        <dbReference type="Google" id="ProtNLM"/>
    </source>
</evidence>
<feature type="region of interest" description="Disordered" evidence="1">
    <location>
        <begin position="1"/>
        <end position="25"/>
    </location>
</feature>
<gene>
    <name evidence="2" type="ordered locus">Msil_1911</name>
</gene>
<dbReference type="InterPro" id="IPR021252">
    <property type="entry name" value="DUF2794"/>
</dbReference>
<dbReference type="AlphaFoldDB" id="B8ENS0"/>
<sequence length="129" mass="14264">MSDLETAEEANPAAETRAPPLAFRSAPLSPAPVSFDRSELREILNLYGRKVAEGEWRDYAVDFTPQQAIFSVYRRASECALYRIEKTPKLAKKQGAYAVVATGGLVLKRGGDLRRVLAVLDKRLRLVSG</sequence>
<dbReference type="Proteomes" id="UP000002257">
    <property type="component" value="Chromosome"/>
</dbReference>
<evidence type="ECO:0000256" key="1">
    <source>
        <dbReference type="SAM" id="MobiDB-lite"/>
    </source>
</evidence>
<dbReference type="eggNOG" id="ENOG5032RW3">
    <property type="taxonomic scope" value="Bacteria"/>
</dbReference>
<dbReference type="OrthoDB" id="7159482at2"/>
<dbReference type="KEGG" id="msl:Msil_1911"/>
<dbReference type="Pfam" id="PF10984">
    <property type="entry name" value="DUF2794"/>
    <property type="match status" value="1"/>
</dbReference>
<organism evidence="2 3">
    <name type="scientific">Methylocella silvestris (strain DSM 15510 / CIP 108128 / LMG 27833 / NCIMB 13906 / BL2)</name>
    <dbReference type="NCBI Taxonomy" id="395965"/>
    <lineage>
        <taxon>Bacteria</taxon>
        <taxon>Pseudomonadati</taxon>
        <taxon>Pseudomonadota</taxon>
        <taxon>Alphaproteobacteria</taxon>
        <taxon>Hyphomicrobiales</taxon>
        <taxon>Beijerinckiaceae</taxon>
        <taxon>Methylocella</taxon>
    </lineage>
</organism>
<proteinExistence type="predicted"/>
<feature type="compositionally biased region" description="Low complexity" evidence="1">
    <location>
        <begin position="9"/>
        <end position="20"/>
    </location>
</feature>
<name>B8ENS0_METSB</name>
<reference evidence="2 3" key="1">
    <citation type="journal article" date="2010" name="J. Bacteriol.">
        <title>Complete genome sequence of the aerobic facultative methanotroph Methylocella silvestris BL2.</title>
        <authorList>
            <person name="Chen Y."/>
            <person name="Crombie A."/>
            <person name="Rahman M.T."/>
            <person name="Dedysh S.N."/>
            <person name="Liesack W."/>
            <person name="Stott M.B."/>
            <person name="Alam M."/>
            <person name="Theisen A.R."/>
            <person name="Murrell J.C."/>
            <person name="Dunfield P.F."/>
        </authorList>
    </citation>
    <scope>NUCLEOTIDE SEQUENCE [LARGE SCALE GENOMIC DNA]</scope>
    <source>
        <strain evidence="3">DSM 15510 / CIP 108128 / LMG 27833 / NCIMB 13906 / BL2</strain>
    </source>
</reference>
<accession>B8ENS0</accession>
<dbReference type="EMBL" id="CP001280">
    <property type="protein sequence ID" value="ACK50856.1"/>
    <property type="molecule type" value="Genomic_DNA"/>
</dbReference>